<dbReference type="SUPFAM" id="SSF48403">
    <property type="entry name" value="Ankyrin repeat"/>
    <property type="match status" value="1"/>
</dbReference>
<dbReference type="Proteomes" id="UP000281468">
    <property type="component" value="Unassembled WGS sequence"/>
</dbReference>
<dbReference type="SMART" id="SM00248">
    <property type="entry name" value="ANK"/>
    <property type="match status" value="6"/>
</dbReference>
<keyword evidence="2 3" id="KW-0040">ANK repeat</keyword>
<feature type="repeat" description="ANK" evidence="3">
    <location>
        <begin position="244"/>
        <end position="273"/>
    </location>
</feature>
<dbReference type="InterPro" id="IPR036770">
    <property type="entry name" value="Ankyrin_rpt-contain_sf"/>
</dbReference>
<evidence type="ECO:0000256" key="1">
    <source>
        <dbReference type="ARBA" id="ARBA00022737"/>
    </source>
</evidence>
<dbReference type="PROSITE" id="PS50297">
    <property type="entry name" value="ANK_REP_REGION"/>
    <property type="match status" value="1"/>
</dbReference>
<name>A0A3M7H4A7_HORWE</name>
<dbReference type="GO" id="GO:0005634">
    <property type="term" value="C:nucleus"/>
    <property type="evidence" value="ECO:0007669"/>
    <property type="project" value="TreeGrafter"/>
</dbReference>
<reference evidence="4 5" key="1">
    <citation type="journal article" date="2018" name="BMC Genomics">
        <title>Genomic evidence for intraspecific hybridization in a clonal and extremely halotolerant yeast.</title>
        <authorList>
            <person name="Gostincar C."/>
            <person name="Stajich J.E."/>
            <person name="Zupancic J."/>
            <person name="Zalar P."/>
            <person name="Gunde-Cimerman N."/>
        </authorList>
    </citation>
    <scope>NUCLEOTIDE SEQUENCE [LARGE SCALE GENOMIC DNA]</scope>
    <source>
        <strain evidence="4 5">EXF-171</strain>
    </source>
</reference>
<protein>
    <submittedName>
        <fullName evidence="4">Uncharacterized protein</fullName>
    </submittedName>
</protein>
<dbReference type="PROSITE" id="PS50088">
    <property type="entry name" value="ANK_REPEAT"/>
    <property type="match status" value="1"/>
</dbReference>
<evidence type="ECO:0000256" key="3">
    <source>
        <dbReference type="PROSITE-ProRule" id="PRU00023"/>
    </source>
</evidence>
<dbReference type="EMBL" id="QWIQ01000095">
    <property type="protein sequence ID" value="RMZ08068.1"/>
    <property type="molecule type" value="Genomic_DNA"/>
</dbReference>
<comment type="caution">
    <text evidence="4">The sequence shown here is derived from an EMBL/GenBank/DDBJ whole genome shotgun (WGS) entry which is preliminary data.</text>
</comment>
<dbReference type="PANTHER" id="PTHR24189:SF50">
    <property type="entry name" value="ANKYRIN REPEAT AND SOCS BOX PROTEIN 2"/>
    <property type="match status" value="1"/>
</dbReference>
<evidence type="ECO:0000313" key="4">
    <source>
        <dbReference type="EMBL" id="RMZ08068.1"/>
    </source>
</evidence>
<dbReference type="AlphaFoldDB" id="A0A3M7H4A7"/>
<evidence type="ECO:0000256" key="2">
    <source>
        <dbReference type="ARBA" id="ARBA00023043"/>
    </source>
</evidence>
<dbReference type="Gene3D" id="1.25.40.20">
    <property type="entry name" value="Ankyrin repeat-containing domain"/>
    <property type="match status" value="2"/>
</dbReference>
<dbReference type="InterPro" id="IPR050745">
    <property type="entry name" value="Multifunctional_regulatory"/>
</dbReference>
<dbReference type="Pfam" id="PF12796">
    <property type="entry name" value="Ank_2"/>
    <property type="match status" value="1"/>
</dbReference>
<dbReference type="InterPro" id="IPR002110">
    <property type="entry name" value="Ankyrin_rpt"/>
</dbReference>
<dbReference type="GO" id="GO:0005737">
    <property type="term" value="C:cytoplasm"/>
    <property type="evidence" value="ECO:0007669"/>
    <property type="project" value="TreeGrafter"/>
</dbReference>
<organism evidence="4 5">
    <name type="scientific">Hortaea werneckii</name>
    <name type="common">Black yeast</name>
    <name type="synonym">Cladosporium werneckii</name>
    <dbReference type="NCBI Taxonomy" id="91943"/>
    <lineage>
        <taxon>Eukaryota</taxon>
        <taxon>Fungi</taxon>
        <taxon>Dikarya</taxon>
        <taxon>Ascomycota</taxon>
        <taxon>Pezizomycotina</taxon>
        <taxon>Dothideomycetes</taxon>
        <taxon>Dothideomycetidae</taxon>
        <taxon>Mycosphaerellales</taxon>
        <taxon>Teratosphaeriaceae</taxon>
        <taxon>Hortaea</taxon>
    </lineage>
</organism>
<sequence length="305" mass="33258">MDEDLPKFEPVGPPLVVSDEQILHDRQLQLKDTGLAKAEALCHAGDALAASTEISQLLQAGTDVQNLQFCLLGAVLAGSQALVWTLLHAGVPVRLVNIKPAIRRRDLAMLCLFLQHGWDINESEDWCIPSLLSYAIATSPDESLISWFLSNGADPNARCEMDITPLSTAVGCAPLPVVQQLFEYCSLITSFRGQLLHWAARRASDDAEDVLQFILERSRQHINKIMYEDDPFSYAVREVVGLGTALHEAARIGRPGVAQLLLQNGADVSIPDSCGNTALEVAELHDNHATVVLLRNAEKGLLAKI</sequence>
<dbReference type="PANTHER" id="PTHR24189">
    <property type="entry name" value="MYOTROPHIN"/>
    <property type="match status" value="1"/>
</dbReference>
<keyword evidence="1" id="KW-0677">Repeat</keyword>
<accession>A0A3M7H4A7</accession>
<dbReference type="VEuPathDB" id="FungiDB:BTJ68_06869"/>
<gene>
    <name evidence="4" type="ORF">D0862_04071</name>
</gene>
<evidence type="ECO:0000313" key="5">
    <source>
        <dbReference type="Proteomes" id="UP000281468"/>
    </source>
</evidence>
<proteinExistence type="predicted"/>